<evidence type="ECO:0000313" key="2">
    <source>
        <dbReference type="Proteomes" id="UP001186159"/>
    </source>
</evidence>
<accession>A0ABD5GM08</accession>
<proteinExistence type="predicted"/>
<dbReference type="AlphaFoldDB" id="A0ABD5GM08"/>
<name>A0ABD5GM08_9LACT</name>
<sequence length="205" mass="22824">MENKQKLGILLFGALFGSVLASGVWYYVNHEHTTQQASKTAVVQSTNTKTKELQKIIDQVKKENGQLKKGTSETPLLDLDNSATQLFQLYYNYDQSKITNKERQRKGVALADSPVLEQLFPLSADGMKSDFGFIKSQMNDCQIYVAAQNGAQYEALAVVKYTTQAGSLEPSGMRYVWKVKYDGDKKLITEATEMGRLSTGLNSSE</sequence>
<organism evidence="1 2">
    <name type="scientific">Lactococcus lactis</name>
    <dbReference type="NCBI Taxonomy" id="1358"/>
    <lineage>
        <taxon>Bacteria</taxon>
        <taxon>Bacillati</taxon>
        <taxon>Bacillota</taxon>
        <taxon>Bacilli</taxon>
        <taxon>Lactobacillales</taxon>
        <taxon>Streptococcaceae</taxon>
        <taxon>Lactococcus</taxon>
    </lineage>
</organism>
<dbReference type="EMBL" id="JAWHVN010000024">
    <property type="protein sequence ID" value="MDV2618253.1"/>
    <property type="molecule type" value="Genomic_DNA"/>
</dbReference>
<reference evidence="1 2" key="1">
    <citation type="submission" date="2023-10" db="EMBL/GenBank/DDBJ databases">
        <title>Production of high quality cheese from raw caw milk (raw cheese).</title>
        <authorList>
            <person name="Samouris G."/>
        </authorList>
    </citation>
    <scope>NUCLEOTIDE SEQUENCE [LARGE SCALE GENOMIC DNA]</scope>
    <source>
        <strain evidence="1 2">MRS-5</strain>
    </source>
</reference>
<comment type="caution">
    <text evidence="1">The sequence shown here is derived from an EMBL/GenBank/DDBJ whole genome shotgun (WGS) entry which is preliminary data.</text>
</comment>
<dbReference type="Proteomes" id="UP001186159">
    <property type="component" value="Unassembled WGS sequence"/>
</dbReference>
<protein>
    <submittedName>
        <fullName evidence="1">Uncharacterized protein</fullName>
    </submittedName>
</protein>
<gene>
    <name evidence="1" type="ORF">RZO27_03790</name>
</gene>
<evidence type="ECO:0000313" key="1">
    <source>
        <dbReference type="EMBL" id="MDV2618253.1"/>
    </source>
</evidence>
<dbReference type="RefSeq" id="WP_317070654.1">
    <property type="nucleotide sequence ID" value="NZ_JAWHVN010000024.1"/>
</dbReference>